<evidence type="ECO:0000313" key="1">
    <source>
        <dbReference type="EMBL" id="VAW48833.1"/>
    </source>
</evidence>
<name>A0A3B0W902_9ZZZZ</name>
<reference evidence="1" key="1">
    <citation type="submission" date="2018-06" db="EMBL/GenBank/DDBJ databases">
        <authorList>
            <person name="Zhirakovskaya E."/>
        </authorList>
    </citation>
    <scope>NUCLEOTIDE SEQUENCE</scope>
</reference>
<proteinExistence type="predicted"/>
<protein>
    <submittedName>
        <fullName evidence="1">Uncharacterized protein</fullName>
    </submittedName>
</protein>
<dbReference type="AlphaFoldDB" id="A0A3B0W902"/>
<gene>
    <name evidence="1" type="ORF">MNBD_GAMMA04-1698</name>
</gene>
<organism evidence="1">
    <name type="scientific">hydrothermal vent metagenome</name>
    <dbReference type="NCBI Taxonomy" id="652676"/>
    <lineage>
        <taxon>unclassified sequences</taxon>
        <taxon>metagenomes</taxon>
        <taxon>ecological metagenomes</taxon>
    </lineage>
</organism>
<dbReference type="EMBL" id="UOFB01000295">
    <property type="protein sequence ID" value="VAW48833.1"/>
    <property type="molecule type" value="Genomic_DNA"/>
</dbReference>
<feature type="non-terminal residue" evidence="1">
    <location>
        <position position="1"/>
    </location>
</feature>
<accession>A0A3B0W902</accession>
<sequence length="23" mass="2605">SDEEEVLEVLRTLIALHFTSESS</sequence>